<dbReference type="RefSeq" id="WP_264398720.1">
    <property type="nucleotide sequence ID" value="NZ_CP101180.1"/>
</dbReference>
<feature type="domain" description="DUF732" evidence="2">
    <location>
        <begin position="26"/>
        <end position="90"/>
    </location>
</feature>
<name>A0AAX3EFV2_PAEUR</name>
<reference evidence="3" key="1">
    <citation type="submission" date="2022-07" db="EMBL/GenBank/DDBJ databases">
        <authorList>
            <person name="Wu T."/>
        </authorList>
    </citation>
    <scope>NUCLEOTIDE SEQUENCE</scope>
    <source>
        <strain evidence="3">SD-1</strain>
    </source>
</reference>
<dbReference type="EMBL" id="CP101185">
    <property type="protein sequence ID" value="UYV96859.1"/>
    <property type="molecule type" value="Genomic_DNA"/>
</dbReference>
<keyword evidence="4" id="KW-1185">Reference proteome</keyword>
<evidence type="ECO:0000259" key="2">
    <source>
        <dbReference type="Pfam" id="PF05305"/>
    </source>
</evidence>
<feature type="chain" id="PRO_5043455367" evidence="1">
    <location>
        <begin position="20"/>
        <end position="98"/>
    </location>
</feature>
<evidence type="ECO:0000313" key="4">
    <source>
        <dbReference type="Proteomes" id="UP001163293"/>
    </source>
</evidence>
<organism evidence="3 4">
    <name type="scientific">Paenarthrobacter ureafaciens</name>
    <dbReference type="NCBI Taxonomy" id="37931"/>
    <lineage>
        <taxon>Bacteria</taxon>
        <taxon>Bacillati</taxon>
        <taxon>Actinomycetota</taxon>
        <taxon>Actinomycetes</taxon>
        <taxon>Micrococcales</taxon>
        <taxon>Micrococcaceae</taxon>
        <taxon>Paenarthrobacter</taxon>
    </lineage>
</organism>
<evidence type="ECO:0000313" key="3">
    <source>
        <dbReference type="EMBL" id="UYV96859.1"/>
    </source>
</evidence>
<keyword evidence="1" id="KW-0732">Signal</keyword>
<dbReference type="Proteomes" id="UP001163293">
    <property type="component" value="Chromosome"/>
</dbReference>
<gene>
    <name evidence="3" type="ORF">NL394_17685</name>
</gene>
<proteinExistence type="predicted"/>
<dbReference type="AlphaFoldDB" id="A0AAX3EFV2"/>
<evidence type="ECO:0000256" key="1">
    <source>
        <dbReference type="SAM" id="SignalP"/>
    </source>
</evidence>
<protein>
    <submittedName>
        <fullName evidence="3">DUF732 domain-containing protein</fullName>
    </submittedName>
</protein>
<dbReference type="InterPro" id="IPR007969">
    <property type="entry name" value="DUF732"/>
</dbReference>
<feature type="signal peptide" evidence="1">
    <location>
        <begin position="1"/>
        <end position="19"/>
    </location>
</feature>
<accession>A0AAX3EFV2</accession>
<dbReference type="PROSITE" id="PS51257">
    <property type="entry name" value="PROKAR_LIPOPROTEIN"/>
    <property type="match status" value="1"/>
</dbReference>
<dbReference type="Pfam" id="PF05305">
    <property type="entry name" value="DUF732"/>
    <property type="match status" value="1"/>
</dbReference>
<sequence length="98" mass="10303">MRKLVGVVTVLLLVAGCSAATGEAGFVDRVKNAVREPAGGDYGSLVQVGRDVCASKDTAADTTKQWADAGFREDEARAIVTAAVETLCPDRKPWLDGH</sequence>